<gene>
    <name evidence="4" type="ORF">HF324_05580</name>
</gene>
<organism evidence="4 5">
    <name type="scientific">Chitinophaga oryzae</name>
    <dbReference type="NCBI Taxonomy" id="2725414"/>
    <lineage>
        <taxon>Bacteria</taxon>
        <taxon>Pseudomonadati</taxon>
        <taxon>Bacteroidota</taxon>
        <taxon>Chitinophagia</taxon>
        <taxon>Chitinophagales</taxon>
        <taxon>Chitinophagaceae</taxon>
        <taxon>Chitinophaga</taxon>
    </lineage>
</organism>
<dbReference type="EMBL" id="CP051204">
    <property type="protein sequence ID" value="QJB37349.1"/>
    <property type="molecule type" value="Genomic_DNA"/>
</dbReference>
<evidence type="ECO:0000256" key="1">
    <source>
        <dbReference type="SAM" id="SignalP"/>
    </source>
</evidence>
<dbReference type="InterPro" id="IPR012341">
    <property type="entry name" value="6hp_glycosidase-like_sf"/>
</dbReference>
<sequence length="793" mass="88963">MRFHVYPLLILLCCISSLPGHSQLPPNPALLQNRWTASWISCPGIAQRAYGIYHFRKTVSLAAKPSKFIVHLTADNRYRFFVNGQAVCSGPARGDLYNWNYESVDIAPYLQAGNNTLAALVWNMGEHAPVAQVSNQTGWLLQGDSDAEKMVNTNNSWKVYHDTAYTPCSLDNGARMRSYMVVGPGDRVKGAAYPWDWEQSGYDDSGWQAASVLVHPASFGYDSDNRWTLVPRSIPLMEEVPERMGAVRRSSGITPAAGWPGRPGTLEIPAHQTVSILVDQTYNTSAYPQLTVSGGKASSIKMTYAEALFRNHQKANRNLVDGMEMIGNYDIFEPDGGEHRTFRPLWFRTYRYLQLDITTGDQPLRIDDLYGMRTGYPFEEKASFSCNDTTLTAIWKTGWRTARLCAGETYFDCPYYEQLQYEGDTRIQSLISLYVAGDDRLMRKAIHDFYCSRVPEGLTQGRYPSNRLQVIPPFSLFWVSMLHDYWMHRKDDAFLQQYLMAAQGVLDWYERHIDSSRMMLGPMQWWGFTDWNTAFPGGVPDGATNGHSAVISLQYAYTLQQAAALFAGFGKQALAQHYGRLAQQLTQSVYRQCFDLARNAMANTPEKKTFSQHAGIMAVLSGAIPVNQEQAVLRRLITDTSLSQATFYYRFYLNQALKKAGMAHQYYGQLQPWRDMLAMGLTTFAENPEPTRSDCHAWSASPNYDFLATICGIVPAKPGFARVKIAPAPGELQQVKGSMPHPMGEITVSLVRKGAHGITADITLPAGLDGVFVWEGKEKALHGGHQHFEIGLF</sequence>
<dbReference type="InterPro" id="IPR008928">
    <property type="entry name" value="6-hairpin_glycosidase_sf"/>
</dbReference>
<keyword evidence="1" id="KW-0732">Signal</keyword>
<feature type="signal peptide" evidence="1">
    <location>
        <begin position="1"/>
        <end position="22"/>
    </location>
</feature>
<dbReference type="Gene3D" id="2.60.420.10">
    <property type="entry name" value="Maltose phosphorylase, domain 3"/>
    <property type="match status" value="1"/>
</dbReference>
<dbReference type="SUPFAM" id="SSF48208">
    <property type="entry name" value="Six-hairpin glycosidases"/>
    <property type="match status" value="1"/>
</dbReference>
<feature type="domain" description="Alpha-L-rhamnosidase six-hairpin glycosidase" evidence="2">
    <location>
        <begin position="380"/>
        <end position="703"/>
    </location>
</feature>
<name>A0ABX6LBA0_9BACT</name>
<dbReference type="SUPFAM" id="SSF49785">
    <property type="entry name" value="Galactose-binding domain-like"/>
    <property type="match status" value="1"/>
</dbReference>
<evidence type="ECO:0000313" key="4">
    <source>
        <dbReference type="EMBL" id="QJB37349.1"/>
    </source>
</evidence>
<evidence type="ECO:0000259" key="2">
    <source>
        <dbReference type="Pfam" id="PF17389"/>
    </source>
</evidence>
<dbReference type="Pfam" id="PF17389">
    <property type="entry name" value="Bac_rhamnosid6H"/>
    <property type="match status" value="1"/>
</dbReference>
<dbReference type="InterPro" id="IPR008979">
    <property type="entry name" value="Galactose-bd-like_sf"/>
</dbReference>
<reference evidence="4" key="1">
    <citation type="submission" date="2020-09" db="EMBL/GenBank/DDBJ databases">
        <authorList>
            <person name="Kittiwongwattana C."/>
        </authorList>
    </citation>
    <scope>NUCLEOTIDE SEQUENCE</scope>
    <source>
        <strain evidence="4">1303</strain>
    </source>
</reference>
<accession>A0ABX6LBA0</accession>
<dbReference type="RefSeq" id="WP_168860117.1">
    <property type="nucleotide sequence ID" value="NZ_CP051204.2"/>
</dbReference>
<dbReference type="Gene3D" id="1.50.10.10">
    <property type="match status" value="1"/>
</dbReference>
<feature type="domain" description="Alpha-L-rhamnosidase C-terminal" evidence="3">
    <location>
        <begin position="712"/>
        <end position="769"/>
    </location>
</feature>
<dbReference type="Gene3D" id="2.60.120.260">
    <property type="entry name" value="Galactose-binding domain-like"/>
    <property type="match status" value="2"/>
</dbReference>
<feature type="chain" id="PRO_5045658806" evidence="1">
    <location>
        <begin position="23"/>
        <end position="793"/>
    </location>
</feature>
<dbReference type="InterPro" id="IPR035396">
    <property type="entry name" value="Bac_rhamnosid6H"/>
</dbReference>
<evidence type="ECO:0000313" key="5">
    <source>
        <dbReference type="Proteomes" id="UP000503144"/>
    </source>
</evidence>
<evidence type="ECO:0000259" key="3">
    <source>
        <dbReference type="Pfam" id="PF17390"/>
    </source>
</evidence>
<protein>
    <submittedName>
        <fullName evidence="4">Alpha-L-rhamnosidase</fullName>
    </submittedName>
</protein>
<dbReference type="Proteomes" id="UP000503144">
    <property type="component" value="Chromosome"/>
</dbReference>
<dbReference type="PANTHER" id="PTHR34987:SF2">
    <property type="entry name" value="B, PUTATIVE (AFU_ORTHOLOGUE AFUA_7G05040)-RELATED"/>
    <property type="match status" value="1"/>
</dbReference>
<dbReference type="InterPro" id="IPR035398">
    <property type="entry name" value="Bac_rhamnosid_C"/>
</dbReference>
<keyword evidence="5" id="KW-1185">Reference proteome</keyword>
<proteinExistence type="predicted"/>
<dbReference type="PANTHER" id="PTHR34987">
    <property type="entry name" value="C, PUTATIVE (AFU_ORTHOLOGUE AFUA_3G02880)-RELATED"/>
    <property type="match status" value="1"/>
</dbReference>
<dbReference type="Pfam" id="PF17390">
    <property type="entry name" value="Bac_rhamnosid_C"/>
    <property type="match status" value="1"/>
</dbReference>